<dbReference type="SMART" id="SM00671">
    <property type="entry name" value="SEL1"/>
    <property type="match status" value="5"/>
</dbReference>
<organism evidence="3 4">
    <name type="scientific">Linnemannia gamsii</name>
    <dbReference type="NCBI Taxonomy" id="64522"/>
    <lineage>
        <taxon>Eukaryota</taxon>
        <taxon>Fungi</taxon>
        <taxon>Fungi incertae sedis</taxon>
        <taxon>Mucoromycota</taxon>
        <taxon>Mortierellomycotina</taxon>
        <taxon>Mortierellomycetes</taxon>
        <taxon>Mortierellales</taxon>
        <taxon>Mortierellaceae</taxon>
        <taxon>Linnemannia</taxon>
    </lineage>
</organism>
<comment type="caution">
    <text evidence="3">The sequence shown here is derived from an EMBL/GenBank/DDBJ whole genome shotgun (WGS) entry which is preliminary data.</text>
</comment>
<accession>A0A9P6QT73</accession>
<feature type="region of interest" description="Disordered" evidence="2">
    <location>
        <begin position="176"/>
        <end position="213"/>
    </location>
</feature>
<feature type="region of interest" description="Disordered" evidence="2">
    <location>
        <begin position="361"/>
        <end position="386"/>
    </location>
</feature>
<dbReference type="OrthoDB" id="272077at2759"/>
<dbReference type="AlphaFoldDB" id="A0A9P6QT73"/>
<dbReference type="PANTHER" id="PTHR11102">
    <property type="entry name" value="SEL-1-LIKE PROTEIN"/>
    <property type="match status" value="1"/>
</dbReference>
<evidence type="ECO:0000256" key="1">
    <source>
        <dbReference type="ARBA" id="ARBA00038101"/>
    </source>
</evidence>
<evidence type="ECO:0000313" key="4">
    <source>
        <dbReference type="Proteomes" id="UP000823405"/>
    </source>
</evidence>
<dbReference type="EMBL" id="JAAAIN010001828">
    <property type="protein sequence ID" value="KAG0299868.1"/>
    <property type="molecule type" value="Genomic_DNA"/>
</dbReference>
<dbReference type="InterPro" id="IPR011990">
    <property type="entry name" value="TPR-like_helical_dom_sf"/>
</dbReference>
<dbReference type="Gene3D" id="1.25.40.10">
    <property type="entry name" value="Tetratricopeptide repeat domain"/>
    <property type="match status" value="2"/>
</dbReference>
<feature type="compositionally biased region" description="Basic and acidic residues" evidence="2">
    <location>
        <begin position="641"/>
        <end position="653"/>
    </location>
</feature>
<protein>
    <recommendedName>
        <fullName evidence="5">HCP-like protein</fullName>
    </recommendedName>
</protein>
<reference evidence="3" key="1">
    <citation type="journal article" date="2020" name="Fungal Divers.">
        <title>Resolving the Mortierellaceae phylogeny through synthesis of multi-gene phylogenetics and phylogenomics.</title>
        <authorList>
            <person name="Vandepol N."/>
            <person name="Liber J."/>
            <person name="Desiro A."/>
            <person name="Na H."/>
            <person name="Kennedy M."/>
            <person name="Barry K."/>
            <person name="Grigoriev I.V."/>
            <person name="Miller A.N."/>
            <person name="O'Donnell K."/>
            <person name="Stajich J.E."/>
            <person name="Bonito G."/>
        </authorList>
    </citation>
    <scope>NUCLEOTIDE SEQUENCE</scope>
    <source>
        <strain evidence="3">NVP60</strain>
    </source>
</reference>
<gene>
    <name evidence="3" type="ORF">BGZ97_003501</name>
</gene>
<dbReference type="PANTHER" id="PTHR11102:SF160">
    <property type="entry name" value="ERAD-ASSOCIATED E3 UBIQUITIN-PROTEIN LIGASE COMPONENT HRD3"/>
    <property type="match status" value="1"/>
</dbReference>
<dbReference type="Proteomes" id="UP000823405">
    <property type="component" value="Unassembled WGS sequence"/>
</dbReference>
<name>A0A9P6QT73_9FUNG</name>
<evidence type="ECO:0000256" key="2">
    <source>
        <dbReference type="SAM" id="MobiDB-lite"/>
    </source>
</evidence>
<sequence>MEQVDSQEDELLQTVRPVHKNNLFPTIPAPVAHVVINLDPLNGKKIILWEDILQAFKDACHPRHGTKILPFLKGPDLKCLDPLRFIAVPNDVVDIVVDGQFTSTDPPPVQSTFEEIKIRGLQYAEYDPVHSILPPTSPHDSRRPSYSSGYSYETPNYRTIPTPAFWNQVRAPIQHTRIPPRQPQPPPSRPPVARPHPPSRSPSRPVPPPKPRARMDVKEAFRRIIVHIDLVALQEKGEGTPEEFTKALQCYLKTVCRGHGEAQLSVGELFAQGEDVVQDESRAFEWYLKAAYQGNAIAQRKIARLIFNQPNRSAAAPEVILDSAIEDSSTVSDAISSADTCVASQYSPANIQELPAETRETFAETQDTSVESQEEFSGDSHEDVPMATEETPNDTLFSICDEPQTNREQPLQTSNDVIIDLLLDDPHQANEEPVTVLVPRTPTPTANNPRAPQSYGLDDCTLSAPVQNAVNIKGSRAPQLNTSSFEQTLVNAEYGDTEAQIRLGLMYMQMEDRDQYEHAVRWFFKAALRGDAEGQRHVGEMFMNGQGVPQDYKAAMYWFKQAADQWNADALFQIGNLYSEGQGVTKSYSLAAVWYTQAANEGSAEAQNRMGFQHEIGLGMPRNQPMALEWYLRAARQGHPGAKESVARLRKGDQPPTKGKKGSFRSAVKKIFS</sequence>
<evidence type="ECO:0008006" key="5">
    <source>
        <dbReference type="Google" id="ProtNLM"/>
    </source>
</evidence>
<keyword evidence="4" id="KW-1185">Reference proteome</keyword>
<feature type="region of interest" description="Disordered" evidence="2">
    <location>
        <begin position="129"/>
        <end position="150"/>
    </location>
</feature>
<dbReference type="Pfam" id="PF08238">
    <property type="entry name" value="Sel1"/>
    <property type="match status" value="6"/>
</dbReference>
<comment type="similarity">
    <text evidence="1">Belongs to the sel-1 family.</text>
</comment>
<dbReference type="InterPro" id="IPR050767">
    <property type="entry name" value="Sel1_AlgK"/>
</dbReference>
<feature type="region of interest" description="Disordered" evidence="2">
    <location>
        <begin position="641"/>
        <end position="673"/>
    </location>
</feature>
<evidence type="ECO:0000313" key="3">
    <source>
        <dbReference type="EMBL" id="KAG0299868.1"/>
    </source>
</evidence>
<dbReference type="SUPFAM" id="SSF81901">
    <property type="entry name" value="HCP-like"/>
    <property type="match status" value="2"/>
</dbReference>
<feature type="compositionally biased region" description="Pro residues" evidence="2">
    <location>
        <begin position="180"/>
        <end position="210"/>
    </location>
</feature>
<dbReference type="InterPro" id="IPR006597">
    <property type="entry name" value="Sel1-like"/>
</dbReference>
<proteinExistence type="inferred from homology"/>